<evidence type="ECO:0000313" key="1">
    <source>
        <dbReference type="EMBL" id="MFD1321101.1"/>
    </source>
</evidence>
<dbReference type="InterPro" id="IPR027575">
    <property type="entry name" value="LD_lanti_pre"/>
</dbReference>
<accession>A0ABW3YBW2</accession>
<dbReference type="Proteomes" id="UP001597260">
    <property type="component" value="Unassembled WGS sequence"/>
</dbReference>
<gene>
    <name evidence="1" type="primary">fxlA</name>
    <name evidence="1" type="ORF">ACFQ4H_08375</name>
</gene>
<protein>
    <submittedName>
        <fullName evidence="1">FxLD family lanthipeptide</fullName>
    </submittedName>
</protein>
<proteinExistence type="predicted"/>
<evidence type="ECO:0000313" key="2">
    <source>
        <dbReference type="Proteomes" id="UP001597260"/>
    </source>
</evidence>
<dbReference type="NCBIfam" id="TIGR04363">
    <property type="entry name" value="LD_lanti_pre"/>
    <property type="match status" value="1"/>
</dbReference>
<comment type="caution">
    <text evidence="1">The sequence shown here is derived from an EMBL/GenBank/DDBJ whole genome shotgun (WGS) entry which is preliminary data.</text>
</comment>
<reference evidence="2" key="1">
    <citation type="journal article" date="2019" name="Int. J. Syst. Evol. Microbiol.">
        <title>The Global Catalogue of Microorganisms (GCM) 10K type strain sequencing project: providing services to taxonomists for standard genome sequencing and annotation.</title>
        <authorList>
            <consortium name="The Broad Institute Genomics Platform"/>
            <consortium name="The Broad Institute Genome Sequencing Center for Infectious Disease"/>
            <person name="Wu L."/>
            <person name="Ma J."/>
        </authorList>
    </citation>
    <scope>NUCLEOTIDE SEQUENCE [LARGE SCALE GENOMIC DNA]</scope>
    <source>
        <strain evidence="2">JCM 31037</strain>
    </source>
</reference>
<dbReference type="RefSeq" id="WP_377568912.1">
    <property type="nucleotide sequence ID" value="NZ_JBHTMP010000009.1"/>
</dbReference>
<sequence>MIMPPIELLESDADVFGLDIVVTPVEGIATPGRACATDDGCAATCASSCVSGA</sequence>
<name>A0ABW3YBW2_9ACTN</name>
<organism evidence="1 2">
    <name type="scientific">Micromonospora sonneratiae</name>
    <dbReference type="NCBI Taxonomy" id="1184706"/>
    <lineage>
        <taxon>Bacteria</taxon>
        <taxon>Bacillati</taxon>
        <taxon>Actinomycetota</taxon>
        <taxon>Actinomycetes</taxon>
        <taxon>Micromonosporales</taxon>
        <taxon>Micromonosporaceae</taxon>
        <taxon>Micromonospora</taxon>
    </lineage>
</organism>
<dbReference type="EMBL" id="JBHTMP010000009">
    <property type="protein sequence ID" value="MFD1321101.1"/>
    <property type="molecule type" value="Genomic_DNA"/>
</dbReference>
<keyword evidence="2" id="KW-1185">Reference proteome</keyword>